<dbReference type="FunFam" id="3.40.50.150:FF:000064">
    <property type="entry name" value="2-methoxy-6-polyprenyl-1,4-benzoquinol methylase, mitochondrial"/>
    <property type="match status" value="1"/>
</dbReference>
<evidence type="ECO:0000256" key="4">
    <source>
        <dbReference type="ARBA" id="ARBA00022691"/>
    </source>
</evidence>
<keyword evidence="6" id="KW-0999">Mitochondrion inner membrane</keyword>
<keyword evidence="3 6" id="KW-0831">Ubiquinone biosynthesis</keyword>
<accession>A4RRK4</accession>
<dbReference type="HOGENOM" id="CLU_037990_0_1_1"/>
<dbReference type="NCBIfam" id="TIGR01934">
    <property type="entry name" value="MenG_MenH_UbiE"/>
    <property type="match status" value="1"/>
</dbReference>
<comment type="caution">
    <text evidence="6">Lacks conserved residue(s) required for the propagation of feature annotation.</text>
</comment>
<keyword evidence="2 6" id="KW-0808">Transferase</keyword>
<evidence type="ECO:0000256" key="6">
    <source>
        <dbReference type="HAMAP-Rule" id="MF_03191"/>
    </source>
</evidence>
<evidence type="ECO:0000313" key="9">
    <source>
        <dbReference type="Proteomes" id="UP000001568"/>
    </source>
</evidence>
<evidence type="ECO:0000313" key="8">
    <source>
        <dbReference type="EMBL" id="ABO93877.1"/>
    </source>
</evidence>
<evidence type="ECO:0000256" key="2">
    <source>
        <dbReference type="ARBA" id="ARBA00022679"/>
    </source>
</evidence>
<keyword evidence="6" id="KW-0496">Mitochondrion</keyword>
<dbReference type="PROSITE" id="PS51608">
    <property type="entry name" value="SAM_MT_UBIE"/>
    <property type="match status" value="1"/>
</dbReference>
<organism evidence="8 9">
    <name type="scientific">Ostreococcus lucimarinus (strain CCE9901)</name>
    <dbReference type="NCBI Taxonomy" id="436017"/>
    <lineage>
        <taxon>Eukaryota</taxon>
        <taxon>Viridiplantae</taxon>
        <taxon>Chlorophyta</taxon>
        <taxon>Mamiellophyceae</taxon>
        <taxon>Mamiellales</taxon>
        <taxon>Bathycoccaceae</taxon>
        <taxon>Ostreococcus</taxon>
    </lineage>
</organism>
<evidence type="ECO:0000256" key="1">
    <source>
        <dbReference type="ARBA" id="ARBA00022603"/>
    </source>
</evidence>
<dbReference type="EMBL" id="CP000581">
    <property type="protein sequence ID" value="ABO93877.1"/>
    <property type="molecule type" value="Genomic_DNA"/>
</dbReference>
<dbReference type="Gramene" id="ABO93877">
    <property type="protein sequence ID" value="ABO93877"/>
    <property type="gene ID" value="OSTLU_39585"/>
</dbReference>
<feature type="binding site" evidence="6">
    <location>
        <position position="119"/>
    </location>
    <ligand>
        <name>S-adenosyl-L-methionine</name>
        <dbReference type="ChEBI" id="CHEBI:59789"/>
    </ligand>
</feature>
<dbReference type="OrthoDB" id="6329284at2759"/>
<keyword evidence="6" id="KW-0472">Membrane</keyword>
<comment type="function">
    <text evidence="6">Methyltransferase required for the conversion of 2-polyprenyl-6-methoxy-1,4-benzoquinol (DDMQH2) to 2-polyprenyl-3-methyl-6-methoxy-1,4-benzoquinol (DMQH2).</text>
</comment>
<proteinExistence type="inferred from homology"/>
<feature type="region of interest" description="Disordered" evidence="7">
    <location>
        <begin position="22"/>
        <end position="51"/>
    </location>
</feature>
<dbReference type="KEGG" id="olu:OSTLU_39585"/>
<dbReference type="PANTHER" id="PTHR43591">
    <property type="entry name" value="METHYLTRANSFERASE"/>
    <property type="match status" value="1"/>
</dbReference>
<dbReference type="HAMAP" id="MF_01813">
    <property type="entry name" value="MenG_UbiE_methyltr"/>
    <property type="match status" value="1"/>
</dbReference>
<dbReference type="GO" id="GO:0031314">
    <property type="term" value="C:extrinsic component of mitochondrial inner membrane"/>
    <property type="evidence" value="ECO:0007669"/>
    <property type="project" value="UniProtKB-UniRule"/>
</dbReference>
<dbReference type="InterPro" id="IPR023576">
    <property type="entry name" value="UbiE/COQ5_MeTrFase_CS"/>
</dbReference>
<dbReference type="PROSITE" id="PS01183">
    <property type="entry name" value="UBIE_1"/>
    <property type="match status" value="1"/>
</dbReference>
<comment type="similarity">
    <text evidence="6">Belongs to the class I-like SAM-binding methyltransferase superfamily. MenG/UbiE family.</text>
</comment>
<dbReference type="Gene3D" id="3.40.50.150">
    <property type="entry name" value="Vaccinia Virus protein VP39"/>
    <property type="match status" value="1"/>
</dbReference>
<keyword evidence="4 6" id="KW-0949">S-adenosyl-L-methionine</keyword>
<feature type="binding site" evidence="6">
    <location>
        <begin position="185"/>
        <end position="186"/>
    </location>
    <ligand>
        <name>S-adenosyl-L-methionine</name>
        <dbReference type="ChEBI" id="CHEBI:59789"/>
    </ligand>
</feature>
<keyword evidence="9" id="KW-1185">Reference proteome</keyword>
<evidence type="ECO:0000256" key="5">
    <source>
        <dbReference type="ARBA" id="ARBA00046387"/>
    </source>
</evidence>
<dbReference type="OMA" id="MNDVMSM"/>
<comment type="subcellular location">
    <subcellularLocation>
        <location evidence="6">Mitochondrion inner membrane</location>
        <topology evidence="6">Peripheral membrane protein</topology>
        <orientation evidence="6">Matrix side</orientation>
    </subcellularLocation>
</comment>
<sequence length="317" mass="35183">MALRVFASRCARGAARVSSARAFATSPSTTADEPPTTADEASTSSTHRGEAKTASFGYVEVDAREKESLVRGVFERVAPSYDVMNDLMSAGVHRLWKDYFVSKVGVFAGMTHLDVAGGTGDIAFRVLRALQRVEREAELDGQVLDANTRGKVVVSDINPAMLREGMKRATQRGLNQEQLTWLEGNAEKLPVEDESVDVYTIAFGLRNVTDTRAAIADAYRCLKPGGKYMILEFSHVENEILKQVYDFYSFNVIPKLGELVARDRGSYQYLVESIRKFPPQEKLKSMMRDVGFKHVSHENLTGGMVAVHTGYKTKDRI</sequence>
<dbReference type="InterPro" id="IPR029063">
    <property type="entry name" value="SAM-dependent_MTases_sf"/>
</dbReference>
<dbReference type="CDD" id="cd02440">
    <property type="entry name" value="AdoMet_MTases"/>
    <property type="match status" value="1"/>
</dbReference>
<dbReference type="GO" id="GO:0032259">
    <property type="term" value="P:methylation"/>
    <property type="evidence" value="ECO:0007669"/>
    <property type="project" value="UniProtKB-KW"/>
</dbReference>
<dbReference type="UniPathway" id="UPA00232"/>
<comment type="pathway">
    <text evidence="6">Cofactor biosynthesis; ubiquinone biosynthesis.</text>
</comment>
<dbReference type="SUPFAM" id="SSF53335">
    <property type="entry name" value="S-adenosyl-L-methionine-dependent methyltransferases"/>
    <property type="match status" value="1"/>
</dbReference>
<dbReference type="PANTHER" id="PTHR43591:SF24">
    <property type="entry name" value="2-METHOXY-6-POLYPRENYL-1,4-BENZOQUINOL METHYLASE, MITOCHONDRIAL"/>
    <property type="match status" value="1"/>
</dbReference>
<dbReference type="InterPro" id="IPR004033">
    <property type="entry name" value="UbiE/COQ5_MeTrFase"/>
</dbReference>
<evidence type="ECO:0000256" key="3">
    <source>
        <dbReference type="ARBA" id="ARBA00022688"/>
    </source>
</evidence>
<protein>
    <recommendedName>
        <fullName evidence="6">2-methoxy-6-polyprenyl-1,4-benzoquinol methylase, mitochondrial</fullName>
        <ecNumber evidence="6">2.1.1.201</ecNumber>
    </recommendedName>
    <alternativeName>
        <fullName evidence="6">Ubiquinone biosynthesis methyltransferase COQ5</fullName>
    </alternativeName>
</protein>
<dbReference type="GeneID" id="4999860"/>
<comment type="catalytic activity">
    <reaction evidence="6">
        <text>a 2-methoxy-6-(all-trans-polyprenyl)benzene-1,4-diol + S-adenosyl-L-methionine = a 5-methoxy-2-methyl-3-(all-trans-polyprenyl)benzene-1,4-diol + S-adenosyl-L-homocysteine + H(+)</text>
        <dbReference type="Rhea" id="RHEA:28286"/>
        <dbReference type="Rhea" id="RHEA-COMP:10858"/>
        <dbReference type="Rhea" id="RHEA-COMP:10859"/>
        <dbReference type="ChEBI" id="CHEBI:15378"/>
        <dbReference type="ChEBI" id="CHEBI:57856"/>
        <dbReference type="ChEBI" id="CHEBI:59789"/>
        <dbReference type="ChEBI" id="CHEBI:84166"/>
        <dbReference type="ChEBI" id="CHEBI:84167"/>
        <dbReference type="EC" id="2.1.1.201"/>
    </reaction>
</comment>
<feature type="binding site" evidence="6">
    <location>
        <position position="156"/>
    </location>
    <ligand>
        <name>S-adenosyl-L-methionine</name>
        <dbReference type="ChEBI" id="CHEBI:59789"/>
    </ligand>
</feature>
<dbReference type="STRING" id="436017.A4RRK4"/>
<evidence type="ECO:0000256" key="7">
    <source>
        <dbReference type="SAM" id="MobiDB-lite"/>
    </source>
</evidence>
<dbReference type="NCBIfam" id="NF001244">
    <property type="entry name" value="PRK00216.1-5"/>
    <property type="match status" value="1"/>
</dbReference>
<dbReference type="Proteomes" id="UP000001568">
    <property type="component" value="Chromosome 1"/>
</dbReference>
<gene>
    <name evidence="6" type="primary">COQ5</name>
    <name evidence="8" type="ORF">OSTLU_39585</name>
</gene>
<dbReference type="EC" id="2.1.1.201" evidence="6"/>
<reference evidence="8 9" key="1">
    <citation type="journal article" date="2007" name="Proc. Natl. Acad. Sci. U.S.A.">
        <title>The tiny eukaryote Ostreococcus provides genomic insights into the paradox of plankton speciation.</title>
        <authorList>
            <person name="Palenik B."/>
            <person name="Grimwood J."/>
            <person name="Aerts A."/>
            <person name="Rouze P."/>
            <person name="Salamov A."/>
            <person name="Putnam N."/>
            <person name="Dupont C."/>
            <person name="Jorgensen R."/>
            <person name="Derelle E."/>
            <person name="Rombauts S."/>
            <person name="Zhou K."/>
            <person name="Otillar R."/>
            <person name="Merchant S.S."/>
            <person name="Podell S."/>
            <person name="Gaasterland T."/>
            <person name="Napoli C."/>
            <person name="Gendler K."/>
            <person name="Manuell A."/>
            <person name="Tai V."/>
            <person name="Vallon O."/>
            <person name="Piganeau G."/>
            <person name="Jancek S."/>
            <person name="Heijde M."/>
            <person name="Jabbari K."/>
            <person name="Bowler C."/>
            <person name="Lohr M."/>
            <person name="Robbens S."/>
            <person name="Werner G."/>
            <person name="Dubchak I."/>
            <person name="Pazour G.J."/>
            <person name="Ren Q."/>
            <person name="Paulsen I."/>
            <person name="Delwiche C."/>
            <person name="Schmutz J."/>
            <person name="Rokhsar D."/>
            <person name="Van de Peer Y."/>
            <person name="Moreau H."/>
            <person name="Grigoriev I.V."/>
        </authorList>
    </citation>
    <scope>NUCLEOTIDE SEQUENCE [LARGE SCALE GENOMIC DNA]</scope>
    <source>
        <strain evidence="8 9">CCE9901</strain>
    </source>
</reference>
<keyword evidence="1 6" id="KW-0489">Methyltransferase</keyword>
<dbReference type="RefSeq" id="XP_001415585.1">
    <property type="nucleotide sequence ID" value="XM_001415548.1"/>
</dbReference>
<dbReference type="AlphaFoldDB" id="A4RRK4"/>
<name>A4RRK4_OSTLU</name>
<dbReference type="Pfam" id="PF01209">
    <property type="entry name" value="Ubie_methyltran"/>
    <property type="match status" value="1"/>
</dbReference>
<comment type="subunit">
    <text evidence="5">Component of a multi-subunit COQ enzyme complex, composed of at least COQ3, COQ4, COQ5, COQ6, COQ7 and COQ9. Interacts with PYURF; the interaction is direct, stabilizes COQ5 protein and associates PYURF with COQ enzyme complex.</text>
</comment>
<dbReference type="eggNOG" id="KOG1540">
    <property type="taxonomic scope" value="Eukaryota"/>
</dbReference>
<dbReference type="GO" id="GO:0008425">
    <property type="term" value="F:2-methoxy-6-polyprenyl-1,4-benzoquinol methyltransferase activity"/>
    <property type="evidence" value="ECO:0007669"/>
    <property type="project" value="UniProtKB-UniRule"/>
</dbReference>